<dbReference type="AlphaFoldDB" id="A0AAD7AM01"/>
<name>A0AAD7AM01_9AGAR</name>
<accession>A0AAD7AM01</accession>
<reference evidence="2" key="1">
    <citation type="submission" date="2023-03" db="EMBL/GenBank/DDBJ databases">
        <title>Massive genome expansion in bonnet fungi (Mycena s.s.) driven by repeated elements and novel gene families across ecological guilds.</title>
        <authorList>
            <consortium name="Lawrence Berkeley National Laboratory"/>
            <person name="Harder C.B."/>
            <person name="Miyauchi S."/>
            <person name="Viragh M."/>
            <person name="Kuo A."/>
            <person name="Thoen E."/>
            <person name="Andreopoulos B."/>
            <person name="Lu D."/>
            <person name="Skrede I."/>
            <person name="Drula E."/>
            <person name="Henrissat B."/>
            <person name="Morin E."/>
            <person name="Kohler A."/>
            <person name="Barry K."/>
            <person name="LaButti K."/>
            <person name="Morin E."/>
            <person name="Salamov A."/>
            <person name="Lipzen A."/>
            <person name="Mereny Z."/>
            <person name="Hegedus B."/>
            <person name="Baldrian P."/>
            <person name="Stursova M."/>
            <person name="Weitz H."/>
            <person name="Taylor A."/>
            <person name="Grigoriev I.V."/>
            <person name="Nagy L.G."/>
            <person name="Martin F."/>
            <person name="Kauserud H."/>
        </authorList>
    </citation>
    <scope>NUCLEOTIDE SEQUENCE</scope>
    <source>
        <strain evidence="2">CBHHK002</strain>
    </source>
</reference>
<feature type="region of interest" description="Disordered" evidence="1">
    <location>
        <begin position="124"/>
        <end position="154"/>
    </location>
</feature>
<protein>
    <submittedName>
        <fullName evidence="2">Uncharacterized protein</fullName>
    </submittedName>
</protein>
<keyword evidence="3" id="KW-1185">Reference proteome</keyword>
<gene>
    <name evidence="2" type="ORF">DFH08DRAFT_930904</name>
</gene>
<evidence type="ECO:0000313" key="2">
    <source>
        <dbReference type="EMBL" id="KAJ7362731.1"/>
    </source>
</evidence>
<dbReference type="EMBL" id="JARIHO010000004">
    <property type="protein sequence ID" value="KAJ7362731.1"/>
    <property type="molecule type" value="Genomic_DNA"/>
</dbReference>
<feature type="region of interest" description="Disordered" evidence="1">
    <location>
        <begin position="1"/>
        <end position="105"/>
    </location>
</feature>
<proteinExistence type="predicted"/>
<dbReference type="Proteomes" id="UP001218218">
    <property type="component" value="Unassembled WGS sequence"/>
</dbReference>
<sequence length="173" mass="17756">MHNGSAPSRNRERAENLVGAAGNKRAGSRDQGQRPTSACMEQGSSAGAPGNKRAGGESGGLQVSSAQVERGQRVTARMRRGWSAGAAGNGRMGREIERTGGGHRTGMVQAGAEAASNERILGRESSAGAAGDSVPGGGGVGCRRRKSEVKGGIGGDIRYAGWARMRGNKQVRR</sequence>
<evidence type="ECO:0000313" key="3">
    <source>
        <dbReference type="Proteomes" id="UP001218218"/>
    </source>
</evidence>
<organism evidence="2 3">
    <name type="scientific">Mycena albidolilacea</name>
    <dbReference type="NCBI Taxonomy" id="1033008"/>
    <lineage>
        <taxon>Eukaryota</taxon>
        <taxon>Fungi</taxon>
        <taxon>Dikarya</taxon>
        <taxon>Basidiomycota</taxon>
        <taxon>Agaricomycotina</taxon>
        <taxon>Agaricomycetes</taxon>
        <taxon>Agaricomycetidae</taxon>
        <taxon>Agaricales</taxon>
        <taxon>Marasmiineae</taxon>
        <taxon>Mycenaceae</taxon>
        <taxon>Mycena</taxon>
    </lineage>
</organism>
<evidence type="ECO:0000256" key="1">
    <source>
        <dbReference type="SAM" id="MobiDB-lite"/>
    </source>
</evidence>
<comment type="caution">
    <text evidence="2">The sequence shown here is derived from an EMBL/GenBank/DDBJ whole genome shotgun (WGS) entry which is preliminary data.</text>
</comment>